<dbReference type="PANTHER" id="PTHR38791:SF12">
    <property type="entry name" value="TRANSCRIPTION FACTOR DOMAIN-CONTAINING PROTEIN-RELATED"/>
    <property type="match status" value="1"/>
</dbReference>
<keyword evidence="5" id="KW-1185">Reference proteome</keyword>
<accession>A0A3M2RQZ9</accession>
<evidence type="ECO:0000313" key="4">
    <source>
        <dbReference type="EMBL" id="RMJ07751.1"/>
    </source>
</evidence>
<gene>
    <name evidence="4" type="ORF">CDV36_012641</name>
</gene>
<evidence type="ECO:0000259" key="3">
    <source>
        <dbReference type="PROSITE" id="PS50048"/>
    </source>
</evidence>
<dbReference type="InterPro" id="IPR001138">
    <property type="entry name" value="Zn2Cys6_DnaBD"/>
</dbReference>
<dbReference type="Pfam" id="PF00172">
    <property type="entry name" value="Zn_clus"/>
    <property type="match status" value="1"/>
</dbReference>
<evidence type="ECO:0000313" key="5">
    <source>
        <dbReference type="Proteomes" id="UP000277212"/>
    </source>
</evidence>
<reference evidence="4 5" key="1">
    <citation type="submission" date="2017-06" db="EMBL/GenBank/DDBJ databases">
        <title>Comparative genomic analysis of Ambrosia Fusariam Clade fungi.</title>
        <authorList>
            <person name="Stajich J.E."/>
            <person name="Carrillo J."/>
            <person name="Kijimoto T."/>
            <person name="Eskalen A."/>
            <person name="O'Donnell K."/>
            <person name="Kasson M."/>
        </authorList>
    </citation>
    <scope>NUCLEOTIDE SEQUENCE [LARGE SCALE GENOMIC DNA]</scope>
    <source>
        <strain evidence="4">UCR3666</strain>
    </source>
</reference>
<dbReference type="InterPro" id="IPR053175">
    <property type="entry name" value="DHMBA_Reg_Transcription_Factor"/>
</dbReference>
<dbReference type="Pfam" id="PF11951">
    <property type="entry name" value="Fungal_trans_2"/>
    <property type="match status" value="1"/>
</dbReference>
<dbReference type="CDD" id="cd00067">
    <property type="entry name" value="GAL4"/>
    <property type="match status" value="1"/>
</dbReference>
<feature type="compositionally biased region" description="Polar residues" evidence="2">
    <location>
        <begin position="145"/>
        <end position="162"/>
    </location>
</feature>
<dbReference type="OrthoDB" id="2991872at2759"/>
<dbReference type="GO" id="GO:0008270">
    <property type="term" value="F:zinc ion binding"/>
    <property type="evidence" value="ECO:0007669"/>
    <property type="project" value="InterPro"/>
</dbReference>
<dbReference type="InterPro" id="IPR036864">
    <property type="entry name" value="Zn2-C6_fun-type_DNA-bd_sf"/>
</dbReference>
<keyword evidence="1" id="KW-0539">Nucleus</keyword>
<organism evidence="4 5">
    <name type="scientific">Fusarium kuroshium</name>
    <dbReference type="NCBI Taxonomy" id="2010991"/>
    <lineage>
        <taxon>Eukaryota</taxon>
        <taxon>Fungi</taxon>
        <taxon>Dikarya</taxon>
        <taxon>Ascomycota</taxon>
        <taxon>Pezizomycotina</taxon>
        <taxon>Sordariomycetes</taxon>
        <taxon>Hypocreomycetidae</taxon>
        <taxon>Hypocreales</taxon>
        <taxon>Nectriaceae</taxon>
        <taxon>Fusarium</taxon>
        <taxon>Fusarium solani species complex</taxon>
    </lineage>
</organism>
<protein>
    <recommendedName>
        <fullName evidence="3">Zn(2)-C6 fungal-type domain-containing protein</fullName>
    </recommendedName>
</protein>
<dbReference type="PANTHER" id="PTHR38791">
    <property type="entry name" value="ZN(II)2CYS6 TRANSCRIPTION FACTOR (EUROFUNG)-RELATED-RELATED"/>
    <property type="match status" value="1"/>
</dbReference>
<comment type="caution">
    <text evidence="4">The sequence shown here is derived from an EMBL/GenBank/DDBJ whole genome shotgun (WGS) entry which is preliminary data.</text>
</comment>
<evidence type="ECO:0000256" key="1">
    <source>
        <dbReference type="ARBA" id="ARBA00023242"/>
    </source>
</evidence>
<dbReference type="InterPro" id="IPR021858">
    <property type="entry name" value="Fun_TF"/>
</dbReference>
<dbReference type="SMART" id="SM00066">
    <property type="entry name" value="GAL4"/>
    <property type="match status" value="1"/>
</dbReference>
<feature type="region of interest" description="Disordered" evidence="2">
    <location>
        <begin position="135"/>
        <end position="174"/>
    </location>
</feature>
<sequence>MRLVVVTACVIGSLRFSARRSWPRPLSTLLISLPCCRARLLFSPDSTNLSDSVSPQSCLVRGFQYREILGLSPHSDISIDSFKMVFPGRFSTGCLRCRQRKVKCDEAKPTCRRCYNYGKPCLGYTDQFHFRHSSAQKPGFEKPSPTASSPQTSEASARSISPESREPTKNLATGTGVQLSPAIIRQPTQPYDNVSLTYFVRRFVSPDEGDGFPGHFSFLPDLYDHYKHGLLETATLSVAQMAAYNQFGGEELRTHSFRNYGRAIRSLQESIQTDSQAVDDKVIATILLLCTFKDISGEGLGDPKEHAPGLFYLLEKRGPAQIGTRRGAELFLLALLRLQIYSFLHEDDTYTDPGAIATVMGLFDPLLRALSMMSRTLSLRHRLSKHMEYVAQRDEEDNPWPHDESKTGPEDEQLLLQECFEMLDQFHVWDQEAPSYWHNTFEGRAAPTVLGEMGSRMTYCDSETACIIILIRSALLILLLTMLAYHSQLQLVQTEDNSHIDLWAECIPILESDVRRAIDDMLTSVPFALGDVDPTGRPTTMLYDGAAAIVIVHSIRLVSHCAYATTDQLQKASEILTRMNSTIGIRSAVGFDVGGYGDPRWAQEQEILRPLASSLMLQCQTLDQAAAGLVCLD</sequence>
<dbReference type="PROSITE" id="PS50048">
    <property type="entry name" value="ZN2_CY6_FUNGAL_2"/>
    <property type="match status" value="1"/>
</dbReference>
<dbReference type="Proteomes" id="UP000277212">
    <property type="component" value="Unassembled WGS sequence"/>
</dbReference>
<dbReference type="EMBL" id="NKUJ01000323">
    <property type="protein sequence ID" value="RMJ07751.1"/>
    <property type="molecule type" value="Genomic_DNA"/>
</dbReference>
<name>A0A3M2RQZ9_9HYPO</name>
<feature type="domain" description="Zn(2)-C6 fungal-type" evidence="3">
    <location>
        <begin position="93"/>
        <end position="121"/>
    </location>
</feature>
<dbReference type="AlphaFoldDB" id="A0A3M2RQZ9"/>
<proteinExistence type="predicted"/>
<dbReference type="PROSITE" id="PS00463">
    <property type="entry name" value="ZN2_CY6_FUNGAL_1"/>
    <property type="match status" value="1"/>
</dbReference>
<dbReference type="SUPFAM" id="SSF57701">
    <property type="entry name" value="Zn2/Cys6 DNA-binding domain"/>
    <property type="match status" value="1"/>
</dbReference>
<evidence type="ECO:0000256" key="2">
    <source>
        <dbReference type="SAM" id="MobiDB-lite"/>
    </source>
</evidence>
<dbReference type="GO" id="GO:0000981">
    <property type="term" value="F:DNA-binding transcription factor activity, RNA polymerase II-specific"/>
    <property type="evidence" value="ECO:0007669"/>
    <property type="project" value="InterPro"/>
</dbReference>
<dbReference type="Gene3D" id="4.10.240.10">
    <property type="entry name" value="Zn(2)-C6 fungal-type DNA-binding domain"/>
    <property type="match status" value="1"/>
</dbReference>